<evidence type="ECO:0000313" key="1">
    <source>
        <dbReference type="EMBL" id="KAK6789696.1"/>
    </source>
</evidence>
<dbReference type="EMBL" id="JBANQN010000005">
    <property type="protein sequence ID" value="KAK6789696.1"/>
    <property type="molecule type" value="Genomic_DNA"/>
</dbReference>
<protein>
    <submittedName>
        <fullName evidence="1">Uncharacterized protein</fullName>
    </submittedName>
</protein>
<comment type="caution">
    <text evidence="1">The sequence shown here is derived from an EMBL/GenBank/DDBJ whole genome shotgun (WGS) entry which is preliminary data.</text>
</comment>
<accession>A0AAN8TTR2</accession>
<dbReference type="AlphaFoldDB" id="A0AAN8TTR2"/>
<gene>
    <name evidence="1" type="ORF">RDI58_013496</name>
</gene>
<sequence length="75" mass="8725">MVPQCLISVGSRIAKSSQFLPVDEFFSLSLLIILGLRSGFPIEINTKGCCIFYWCRFRYADTIRQHARVYVLCFW</sequence>
<name>A0AAN8TTR2_SOLBU</name>
<dbReference type="Proteomes" id="UP001371456">
    <property type="component" value="Unassembled WGS sequence"/>
</dbReference>
<reference evidence="1 2" key="1">
    <citation type="submission" date="2024-02" db="EMBL/GenBank/DDBJ databases">
        <title>de novo genome assembly of Solanum bulbocastanum strain 11H21.</title>
        <authorList>
            <person name="Hosaka A.J."/>
        </authorList>
    </citation>
    <scope>NUCLEOTIDE SEQUENCE [LARGE SCALE GENOMIC DNA]</scope>
    <source>
        <tissue evidence="1">Young leaves</tissue>
    </source>
</reference>
<proteinExistence type="predicted"/>
<keyword evidence="2" id="KW-1185">Reference proteome</keyword>
<organism evidence="1 2">
    <name type="scientific">Solanum bulbocastanum</name>
    <name type="common">Wild potato</name>
    <dbReference type="NCBI Taxonomy" id="147425"/>
    <lineage>
        <taxon>Eukaryota</taxon>
        <taxon>Viridiplantae</taxon>
        <taxon>Streptophyta</taxon>
        <taxon>Embryophyta</taxon>
        <taxon>Tracheophyta</taxon>
        <taxon>Spermatophyta</taxon>
        <taxon>Magnoliopsida</taxon>
        <taxon>eudicotyledons</taxon>
        <taxon>Gunneridae</taxon>
        <taxon>Pentapetalae</taxon>
        <taxon>asterids</taxon>
        <taxon>lamiids</taxon>
        <taxon>Solanales</taxon>
        <taxon>Solanaceae</taxon>
        <taxon>Solanoideae</taxon>
        <taxon>Solaneae</taxon>
        <taxon>Solanum</taxon>
    </lineage>
</organism>
<evidence type="ECO:0000313" key="2">
    <source>
        <dbReference type="Proteomes" id="UP001371456"/>
    </source>
</evidence>